<feature type="domain" description="HTH marR-type" evidence="6">
    <location>
        <begin position="28"/>
        <end position="80"/>
    </location>
</feature>
<proteinExistence type="inferred from homology"/>
<organism evidence="7 8">
    <name type="scientific">Salibacterium halotolerans</name>
    <dbReference type="NCBI Taxonomy" id="1884432"/>
    <lineage>
        <taxon>Bacteria</taxon>
        <taxon>Bacillati</taxon>
        <taxon>Bacillota</taxon>
        <taxon>Bacilli</taxon>
        <taxon>Bacillales</taxon>
        <taxon>Bacillaceae</taxon>
    </lineage>
</organism>
<gene>
    <name evidence="7" type="ORF">SAMN05518683_12416</name>
</gene>
<reference evidence="8" key="1">
    <citation type="submission" date="2016-10" db="EMBL/GenBank/DDBJ databases">
        <authorList>
            <person name="Varghese N."/>
            <person name="Submissions S."/>
        </authorList>
    </citation>
    <scope>NUCLEOTIDE SEQUENCE [LARGE SCALE GENOMIC DNA]</scope>
    <source>
        <strain evidence="8">S7</strain>
    </source>
</reference>
<dbReference type="Proteomes" id="UP000198892">
    <property type="component" value="Unassembled WGS sequence"/>
</dbReference>
<sequence length="189" mass="22415">MDDKIRHEVEQAQTQIIEKIADNMRSFGTSTTVGRVLGIIYMNRAPMTLDELSKETGMSKTRMSQVVREMIDLDIAERTFQLGGRKDYYQVEQDYYQTFVSLFTSNWRQAINKSRQFEQNLKNRLEQVLAAGELAKEEEEQINELLREIYEWMEYYDWIHRLIQFFESGEVFEHVPKNPNEKGGTPRNE</sequence>
<dbReference type="EMBL" id="FOXD01000024">
    <property type="protein sequence ID" value="SFQ25757.1"/>
    <property type="molecule type" value="Genomic_DNA"/>
</dbReference>
<dbReference type="InterPro" id="IPR036390">
    <property type="entry name" value="WH_DNA-bd_sf"/>
</dbReference>
<keyword evidence="3 4" id="KW-0804">Transcription</keyword>
<keyword evidence="8" id="KW-1185">Reference proteome</keyword>
<comment type="similarity">
    <text evidence="4">Belongs to the GbsR family.</text>
</comment>
<evidence type="ECO:0000256" key="4">
    <source>
        <dbReference type="PIRNR" id="PIRNR006707"/>
    </source>
</evidence>
<dbReference type="GO" id="GO:0003700">
    <property type="term" value="F:DNA-binding transcription factor activity"/>
    <property type="evidence" value="ECO:0007669"/>
    <property type="project" value="InterPro"/>
</dbReference>
<dbReference type="InterPro" id="IPR052362">
    <property type="entry name" value="HTH-GbsR_regulator"/>
</dbReference>
<evidence type="ECO:0000313" key="7">
    <source>
        <dbReference type="EMBL" id="SFQ25757.1"/>
    </source>
</evidence>
<dbReference type="STRING" id="1884432.SAMN05518683_12416"/>
<dbReference type="AlphaFoldDB" id="A0A1I5X231"/>
<accession>A0A1I5X231</accession>
<dbReference type="OrthoDB" id="9800374at2"/>
<evidence type="ECO:0000256" key="1">
    <source>
        <dbReference type="ARBA" id="ARBA00023015"/>
    </source>
</evidence>
<dbReference type="Gene3D" id="1.10.10.10">
    <property type="entry name" value="Winged helix-like DNA-binding domain superfamily/Winged helix DNA-binding domain"/>
    <property type="match status" value="1"/>
</dbReference>
<evidence type="ECO:0000313" key="8">
    <source>
        <dbReference type="Proteomes" id="UP000198892"/>
    </source>
</evidence>
<dbReference type="InterPro" id="IPR000835">
    <property type="entry name" value="HTH_MarR-typ"/>
</dbReference>
<dbReference type="PIRSF" id="PIRSF006707">
    <property type="entry name" value="MJ1563"/>
    <property type="match status" value="1"/>
</dbReference>
<keyword evidence="1 4" id="KW-0805">Transcription regulation</keyword>
<keyword evidence="2 4" id="KW-0238">DNA-binding</keyword>
<dbReference type="GO" id="GO:0003677">
    <property type="term" value="F:DNA binding"/>
    <property type="evidence" value="ECO:0007669"/>
    <property type="project" value="UniProtKB-UniRule"/>
</dbReference>
<keyword evidence="5" id="KW-0175">Coiled coil</keyword>
<name>A0A1I5X231_9BACI</name>
<dbReference type="Pfam" id="PF12802">
    <property type="entry name" value="MarR_2"/>
    <property type="match status" value="1"/>
</dbReference>
<dbReference type="RefSeq" id="WP_093338917.1">
    <property type="nucleotide sequence ID" value="NZ_FOXD01000024.1"/>
</dbReference>
<dbReference type="InterPro" id="IPR036388">
    <property type="entry name" value="WH-like_DNA-bd_sf"/>
</dbReference>
<dbReference type="SUPFAM" id="SSF46785">
    <property type="entry name" value="Winged helix' DNA-binding domain"/>
    <property type="match status" value="1"/>
</dbReference>
<evidence type="ECO:0000259" key="6">
    <source>
        <dbReference type="Pfam" id="PF12802"/>
    </source>
</evidence>
<dbReference type="PANTHER" id="PTHR38465">
    <property type="entry name" value="HTH-TYPE TRANSCRIPTIONAL REGULATOR MJ1563-RELATED"/>
    <property type="match status" value="1"/>
</dbReference>
<evidence type="ECO:0000256" key="5">
    <source>
        <dbReference type="SAM" id="Coils"/>
    </source>
</evidence>
<evidence type="ECO:0000256" key="3">
    <source>
        <dbReference type="ARBA" id="ARBA00023163"/>
    </source>
</evidence>
<feature type="coiled-coil region" evidence="5">
    <location>
        <begin position="118"/>
        <end position="148"/>
    </location>
</feature>
<protein>
    <recommendedName>
        <fullName evidence="4">HTH-type transcriptional regulator</fullName>
    </recommendedName>
</protein>
<dbReference type="InterPro" id="IPR026282">
    <property type="entry name" value="MJ1563"/>
</dbReference>
<evidence type="ECO:0000256" key="2">
    <source>
        <dbReference type="ARBA" id="ARBA00023125"/>
    </source>
</evidence>
<dbReference type="PANTHER" id="PTHR38465:SF1">
    <property type="entry name" value="HTH-TYPE TRANSCRIPTIONAL REGULATOR MJ1563-RELATED"/>
    <property type="match status" value="1"/>
</dbReference>